<dbReference type="SUPFAM" id="SSF49785">
    <property type="entry name" value="Galactose-binding domain-like"/>
    <property type="match status" value="1"/>
</dbReference>
<evidence type="ECO:0000259" key="5">
    <source>
        <dbReference type="PROSITE" id="PS51829"/>
    </source>
</evidence>
<dbReference type="InterPro" id="IPR013783">
    <property type="entry name" value="Ig-like_fold"/>
</dbReference>
<dbReference type="Pfam" id="PF13583">
    <property type="entry name" value="Reprolysin_4"/>
    <property type="match status" value="1"/>
</dbReference>
<feature type="chain" id="PRO_5045814326" evidence="4">
    <location>
        <begin position="23"/>
        <end position="1250"/>
    </location>
</feature>
<sequence>MKAKLRLVLSTAIFFASISVIAQQNYWQGTTTKLVDQNSNNYYFSLDETSFKSSLRQAIQDNSGTQVVHFPDENGKMIAFHVKESSVLHPELAKRFPQIKSFVGWSADAKKKVRFSTSHRGVQVMLQDFEAQKTMFIQKESRTSSIYKMNGRSLTNKNFVCKTLDEGAKMMGLGGFTQKLVDDQTLRTYRLAVSASGDYTNYHGGTVTDALAAMNATITRVNEILERDVGVRLELVANVTNVIFTDPTTDPYSSGSNLLGEVQNELETTIGSANFDIGHLFHLDDDNGNAGGIGTVCGPIKGRAFSSANIPETDLYDLDYVGHEMGHQLGANHTWSFETEGTGVQAEPASGTTIMGYAGITGANNVAPNGDAYYHYNSIQQMTTYIRSQTCAVDTDLTNNVPVIVENPDYVIPAGTAFVLTGNATDPDAGDTLLYCWEQIDNGVVTRDTFGPENPIGANFRSLSPTTDASRYFPRLSRVISGNLTQSLPPLNSAWETVSTISREFNFALTVRDNGFGGGQVATEEVKVDVVDTGNVFAITSQSESSLQFNGGSVITVEWDVAGTNLPPISADFVDVFLSTDGGASFTIPLATAIPNDGSAGIQLPGTPTSQARIMVRANGNIFFAVNAENFEITASDFILNFDELEYTVCKPDNLTIDFVYETFNGFAGTTNLTANLPTGVSGTFTPSSVTTNDTAVSLALSDVSSLDVGSYPIEITGTSGGSTTEVDVLLHVFDSNLNDAVLLAPADLAVDTRINPTFSWEDDPNHASYEIEIATDDAFTNIVETGLVNVNMYESSNLDPSTTYFWRVRPSNNCAVGNYSAPFSFTTILIDCITVSAQGLPRAISNGAPSAITATVNLSQNLPIADIDVALELEHTYLGDLVISLTSPNGTKVLLTSNTCGPLNNINATFDDDGTEISCSGNPAISGTVRPLAALSTFNGEFGEGEWVLEIDDTAAGDGGQLIDFTVTFCVEGTFRPDEDEDGVFDDGDDLCLGTPKGVQVNTDGCQVYRFPTDNFFIEINNETCRDNNDGALNLNAVDTSLNYEGTLSGPGGDTVLAFNDQTSFTDLTAGNYSLCITGTDGINNYEETCFAITINEPEPLQASAVFDEQDLTTTISLQGGTLYNIEVNGVVTQTRETEITLDLRNGVNEIRVFTNLPCQGEFKETFLVNTGAFLAPNPTQDQVTLFLNDFSGELNVQLFSYDGRLIKSDNRNISSGRLDVQLNDFPSGLYLLKLSGNRISETFKILKR</sequence>
<dbReference type="RefSeq" id="WP_168551043.1">
    <property type="nucleotide sequence ID" value="NZ_JAAWWL010000001.1"/>
</dbReference>
<dbReference type="InterPro" id="IPR026444">
    <property type="entry name" value="Secre_tail"/>
</dbReference>
<name>A0ABX1GML8_9FLAO</name>
<proteinExistence type="predicted"/>
<dbReference type="Pfam" id="PF01483">
    <property type="entry name" value="P_proprotein"/>
    <property type="match status" value="1"/>
</dbReference>
<feature type="signal peptide" evidence="4">
    <location>
        <begin position="1"/>
        <end position="22"/>
    </location>
</feature>
<dbReference type="SUPFAM" id="SSF55486">
    <property type="entry name" value="Metalloproteases ('zincins'), catalytic domain"/>
    <property type="match status" value="1"/>
</dbReference>
<evidence type="ECO:0000256" key="1">
    <source>
        <dbReference type="ARBA" id="ARBA00022670"/>
    </source>
</evidence>
<dbReference type="InterPro" id="IPR003961">
    <property type="entry name" value="FN3_dom"/>
</dbReference>
<dbReference type="InterPro" id="IPR036116">
    <property type="entry name" value="FN3_sf"/>
</dbReference>
<keyword evidence="1" id="KW-0645">Protease</keyword>
<dbReference type="InterPro" id="IPR008979">
    <property type="entry name" value="Galactose-bd-like_sf"/>
</dbReference>
<gene>
    <name evidence="6" type="ORF">HCU67_02590</name>
</gene>
<protein>
    <submittedName>
        <fullName evidence="6">T9SS type A sorting domain-containing protein</fullName>
    </submittedName>
</protein>
<feature type="domain" description="P/Homo B" evidence="5">
    <location>
        <begin position="835"/>
        <end position="978"/>
    </location>
</feature>
<evidence type="ECO:0000256" key="3">
    <source>
        <dbReference type="ARBA" id="ARBA00022801"/>
    </source>
</evidence>
<dbReference type="Gene3D" id="2.60.40.10">
    <property type="entry name" value="Immunoglobulins"/>
    <property type="match status" value="1"/>
</dbReference>
<accession>A0ABX1GML8</accession>
<dbReference type="PROSITE" id="PS51829">
    <property type="entry name" value="P_HOMO_B"/>
    <property type="match status" value="1"/>
</dbReference>
<organism evidence="6 7">
    <name type="scientific">Croceivirga thetidis</name>
    <dbReference type="NCBI Taxonomy" id="2721623"/>
    <lineage>
        <taxon>Bacteria</taxon>
        <taxon>Pseudomonadati</taxon>
        <taxon>Bacteroidota</taxon>
        <taxon>Flavobacteriia</taxon>
        <taxon>Flavobacteriales</taxon>
        <taxon>Flavobacteriaceae</taxon>
        <taxon>Croceivirga</taxon>
    </lineage>
</organism>
<dbReference type="InterPro" id="IPR024079">
    <property type="entry name" value="MetalloPept_cat_dom_sf"/>
</dbReference>
<dbReference type="Gene3D" id="2.60.120.260">
    <property type="entry name" value="Galactose-binding domain-like"/>
    <property type="match status" value="1"/>
</dbReference>
<keyword evidence="7" id="KW-1185">Reference proteome</keyword>
<dbReference type="SUPFAM" id="SSF49265">
    <property type="entry name" value="Fibronectin type III"/>
    <property type="match status" value="1"/>
</dbReference>
<dbReference type="Proteomes" id="UP000718451">
    <property type="component" value="Unassembled WGS sequence"/>
</dbReference>
<dbReference type="EMBL" id="JAAWWL010000001">
    <property type="protein sequence ID" value="NKI30814.1"/>
    <property type="molecule type" value="Genomic_DNA"/>
</dbReference>
<comment type="caution">
    <text evidence="6">The sequence shown here is derived from an EMBL/GenBank/DDBJ whole genome shotgun (WGS) entry which is preliminary data.</text>
</comment>
<dbReference type="InterPro" id="IPR002884">
    <property type="entry name" value="P_dom"/>
</dbReference>
<keyword evidence="3" id="KW-0378">Hydrolase</keyword>
<dbReference type="Pfam" id="PF18962">
    <property type="entry name" value="Por_Secre_tail"/>
    <property type="match status" value="1"/>
</dbReference>
<evidence type="ECO:0000256" key="4">
    <source>
        <dbReference type="SAM" id="SignalP"/>
    </source>
</evidence>
<evidence type="ECO:0000313" key="6">
    <source>
        <dbReference type="EMBL" id="NKI30814.1"/>
    </source>
</evidence>
<evidence type="ECO:0000256" key="2">
    <source>
        <dbReference type="ARBA" id="ARBA00022729"/>
    </source>
</evidence>
<dbReference type="CDD" id="cd00063">
    <property type="entry name" value="FN3"/>
    <property type="match status" value="1"/>
</dbReference>
<dbReference type="Gene3D" id="3.40.390.10">
    <property type="entry name" value="Collagenase (Catalytic Domain)"/>
    <property type="match status" value="1"/>
</dbReference>
<dbReference type="NCBIfam" id="TIGR04183">
    <property type="entry name" value="Por_Secre_tail"/>
    <property type="match status" value="1"/>
</dbReference>
<evidence type="ECO:0000313" key="7">
    <source>
        <dbReference type="Proteomes" id="UP000718451"/>
    </source>
</evidence>
<keyword evidence="2 4" id="KW-0732">Signal</keyword>
<reference evidence="6 7" key="1">
    <citation type="submission" date="2020-04" db="EMBL/GenBank/DDBJ databases">
        <authorList>
            <person name="Yoon J."/>
        </authorList>
    </citation>
    <scope>NUCLEOTIDE SEQUENCE [LARGE SCALE GENOMIC DNA]</scope>
    <source>
        <strain evidence="6 7">DJ-13</strain>
    </source>
</reference>